<sequence length="264" mass="28295">MKPPAGGPSAFASVSRTVGGALFVAGLVSGTRKQSAPRDTGLGVLLVPGFGCGDWSLLPAAAWLRHRGHRPAAARIGLNVGCTTELVARIERRAEEHAEATGDPVVLVGQSRGGWLSRLVAVRRPDLVRALVTAGSPVLDPLGVNPKVMRNARFLTRLSAFGLPGLLDDDCFTGECFRDNMSALRGPLPDGMPALAVYSRLDRVVPWQLCQDRSAECVEVRSGHTGMLLQPEFYSALAPRLSRWARSRRESSAPEWRCCHAAPG</sequence>
<gene>
    <name evidence="2" type="ORF">ACFPCV_38170</name>
</gene>
<dbReference type="EMBL" id="JBHSIS010000028">
    <property type="protein sequence ID" value="MFC4859356.1"/>
    <property type="molecule type" value="Genomic_DNA"/>
</dbReference>
<evidence type="ECO:0000313" key="2">
    <source>
        <dbReference type="EMBL" id="MFC4859356.1"/>
    </source>
</evidence>
<dbReference type="RefSeq" id="WP_378062362.1">
    <property type="nucleotide sequence ID" value="NZ_JBHSIS010000028.1"/>
</dbReference>
<accession>A0ABV9SF31</accession>
<keyword evidence="3" id="KW-1185">Reference proteome</keyword>
<comment type="caution">
    <text evidence="2">The sequence shown here is derived from an EMBL/GenBank/DDBJ whole genome shotgun (WGS) entry which is preliminary data.</text>
</comment>
<evidence type="ECO:0000313" key="3">
    <source>
        <dbReference type="Proteomes" id="UP001595859"/>
    </source>
</evidence>
<evidence type="ECO:0000259" key="1">
    <source>
        <dbReference type="Pfam" id="PF12697"/>
    </source>
</evidence>
<dbReference type="Pfam" id="PF12697">
    <property type="entry name" value="Abhydrolase_6"/>
    <property type="match status" value="1"/>
</dbReference>
<dbReference type="Gene3D" id="3.40.50.1820">
    <property type="entry name" value="alpha/beta hydrolase"/>
    <property type="match status" value="1"/>
</dbReference>
<proteinExistence type="predicted"/>
<dbReference type="Proteomes" id="UP001595859">
    <property type="component" value="Unassembled WGS sequence"/>
</dbReference>
<dbReference type="SUPFAM" id="SSF53474">
    <property type="entry name" value="alpha/beta-Hydrolases"/>
    <property type="match status" value="1"/>
</dbReference>
<organism evidence="2 3">
    <name type="scientific">Actinophytocola glycyrrhizae</name>
    <dbReference type="NCBI Taxonomy" id="2044873"/>
    <lineage>
        <taxon>Bacteria</taxon>
        <taxon>Bacillati</taxon>
        <taxon>Actinomycetota</taxon>
        <taxon>Actinomycetes</taxon>
        <taxon>Pseudonocardiales</taxon>
        <taxon>Pseudonocardiaceae</taxon>
    </lineage>
</organism>
<protein>
    <submittedName>
        <fullName evidence="2">Esterase/lipase family protein</fullName>
    </submittedName>
</protein>
<feature type="domain" description="AB hydrolase-1" evidence="1">
    <location>
        <begin position="44"/>
        <end position="234"/>
    </location>
</feature>
<reference evidence="3" key="1">
    <citation type="journal article" date="2019" name="Int. J. Syst. Evol. Microbiol.">
        <title>The Global Catalogue of Microorganisms (GCM) 10K type strain sequencing project: providing services to taxonomists for standard genome sequencing and annotation.</title>
        <authorList>
            <consortium name="The Broad Institute Genomics Platform"/>
            <consortium name="The Broad Institute Genome Sequencing Center for Infectious Disease"/>
            <person name="Wu L."/>
            <person name="Ma J."/>
        </authorList>
    </citation>
    <scope>NUCLEOTIDE SEQUENCE [LARGE SCALE GENOMIC DNA]</scope>
    <source>
        <strain evidence="3">ZS-22-S1</strain>
    </source>
</reference>
<name>A0ABV9SF31_9PSEU</name>
<dbReference type="InterPro" id="IPR000073">
    <property type="entry name" value="AB_hydrolase_1"/>
</dbReference>
<dbReference type="InterPro" id="IPR029058">
    <property type="entry name" value="AB_hydrolase_fold"/>
</dbReference>